<evidence type="ECO:0000256" key="3">
    <source>
        <dbReference type="ARBA" id="ARBA00023159"/>
    </source>
</evidence>
<dbReference type="PANTHER" id="PTHR46796:SF7">
    <property type="entry name" value="ARAC FAMILY TRANSCRIPTIONAL REGULATOR"/>
    <property type="match status" value="1"/>
</dbReference>
<keyword evidence="4" id="KW-0804">Transcription</keyword>
<dbReference type="InterPro" id="IPR050204">
    <property type="entry name" value="AraC_XylS_family_regulators"/>
</dbReference>
<dbReference type="GeneID" id="90533830"/>
<dbReference type="InterPro" id="IPR018060">
    <property type="entry name" value="HTH_AraC"/>
</dbReference>
<keyword evidence="1" id="KW-0805">Transcription regulation</keyword>
<keyword evidence="2" id="KW-0238">DNA-binding</keyword>
<proteinExistence type="predicted"/>
<evidence type="ECO:0000313" key="6">
    <source>
        <dbReference type="EMBL" id="MCQ4840149.1"/>
    </source>
</evidence>
<dbReference type="PROSITE" id="PS01124">
    <property type="entry name" value="HTH_ARAC_FAMILY_2"/>
    <property type="match status" value="1"/>
</dbReference>
<reference evidence="6 7" key="1">
    <citation type="submission" date="2022-06" db="EMBL/GenBank/DDBJ databases">
        <title>Isolation of gut microbiota from human fecal samples.</title>
        <authorList>
            <person name="Pamer E.G."/>
            <person name="Barat B."/>
            <person name="Waligurski E."/>
            <person name="Medina S."/>
            <person name="Paddock L."/>
            <person name="Mostad J."/>
        </authorList>
    </citation>
    <scope>NUCLEOTIDE SEQUENCE [LARGE SCALE GENOMIC DNA]</scope>
    <source>
        <strain evidence="6 7">DFI.9.73</strain>
    </source>
</reference>
<dbReference type="Gene3D" id="1.10.10.60">
    <property type="entry name" value="Homeodomain-like"/>
    <property type="match status" value="1"/>
</dbReference>
<dbReference type="SUPFAM" id="SSF46689">
    <property type="entry name" value="Homeodomain-like"/>
    <property type="match status" value="2"/>
</dbReference>
<dbReference type="PANTHER" id="PTHR46796">
    <property type="entry name" value="HTH-TYPE TRANSCRIPTIONAL ACTIVATOR RHAS-RELATED"/>
    <property type="match status" value="1"/>
</dbReference>
<dbReference type="SMART" id="SM00342">
    <property type="entry name" value="HTH_ARAC"/>
    <property type="match status" value="1"/>
</dbReference>
<dbReference type="InterPro" id="IPR037923">
    <property type="entry name" value="HTH-like"/>
</dbReference>
<dbReference type="Gene3D" id="2.60.120.280">
    <property type="entry name" value="Regulatory protein AraC"/>
    <property type="match status" value="1"/>
</dbReference>
<protein>
    <submittedName>
        <fullName evidence="6">AraC family transcriptional regulator</fullName>
    </submittedName>
</protein>
<gene>
    <name evidence="6" type="ORF">NE695_09505</name>
</gene>
<dbReference type="PROSITE" id="PS00041">
    <property type="entry name" value="HTH_ARAC_FAMILY_1"/>
    <property type="match status" value="1"/>
</dbReference>
<keyword evidence="7" id="KW-1185">Reference proteome</keyword>
<dbReference type="InterPro" id="IPR003313">
    <property type="entry name" value="AraC-bd"/>
</dbReference>
<organism evidence="6 7">
    <name type="scientific">Neglectibacter timonensis</name>
    <dbReference type="NCBI Taxonomy" id="1776382"/>
    <lineage>
        <taxon>Bacteria</taxon>
        <taxon>Bacillati</taxon>
        <taxon>Bacillota</taxon>
        <taxon>Clostridia</taxon>
        <taxon>Eubacteriales</taxon>
        <taxon>Oscillospiraceae</taxon>
        <taxon>Neglectibacter</taxon>
    </lineage>
</organism>
<evidence type="ECO:0000259" key="5">
    <source>
        <dbReference type="PROSITE" id="PS01124"/>
    </source>
</evidence>
<dbReference type="Pfam" id="PF02311">
    <property type="entry name" value="AraC_binding"/>
    <property type="match status" value="1"/>
</dbReference>
<dbReference type="InterPro" id="IPR009057">
    <property type="entry name" value="Homeodomain-like_sf"/>
</dbReference>
<dbReference type="InterPro" id="IPR020449">
    <property type="entry name" value="Tscrpt_reg_AraC-type_HTH"/>
</dbReference>
<dbReference type="SUPFAM" id="SSF51215">
    <property type="entry name" value="Regulatory protein AraC"/>
    <property type="match status" value="1"/>
</dbReference>
<evidence type="ECO:0000256" key="2">
    <source>
        <dbReference type="ARBA" id="ARBA00023125"/>
    </source>
</evidence>
<dbReference type="Proteomes" id="UP001524473">
    <property type="component" value="Unassembled WGS sequence"/>
</dbReference>
<evidence type="ECO:0000256" key="1">
    <source>
        <dbReference type="ARBA" id="ARBA00023015"/>
    </source>
</evidence>
<comment type="caution">
    <text evidence="6">The sequence shown here is derived from an EMBL/GenBank/DDBJ whole genome shotgun (WGS) entry which is preliminary data.</text>
</comment>
<dbReference type="Pfam" id="PF12833">
    <property type="entry name" value="HTH_18"/>
    <property type="match status" value="1"/>
</dbReference>
<sequence>MEHIVTFLPGQFAKEDFFCVEMTGITYPDSRYRIERECSDIYCLEYVIAGEGQIETGGRLFRPSQGDVYLLPVGSAHCYRSDPSHPWEKIWMNVRGSLCDFLVRSYGLGSQTLFPACPILPLFQEFLRLCENREENEEALYRRTPLLFHEILQNLAAHTEGQNSRIPQPAARLRALLDRHLYDSLSISDFSREANLSPSQLTRIFRREYGCAPYDYLLSQKITAACMLLKNTGLSVKEIAYRLAFSDEHYFSNLFKQKTGVSPGKYRCSQPKK</sequence>
<dbReference type="InterPro" id="IPR018062">
    <property type="entry name" value="HTH_AraC-typ_CS"/>
</dbReference>
<name>A0ABT1RZN9_9FIRM</name>
<dbReference type="EMBL" id="JANFZH010000019">
    <property type="protein sequence ID" value="MCQ4840149.1"/>
    <property type="molecule type" value="Genomic_DNA"/>
</dbReference>
<dbReference type="RefSeq" id="WP_066867245.1">
    <property type="nucleotide sequence ID" value="NZ_CABKVV010000014.1"/>
</dbReference>
<accession>A0ABT1RZN9</accession>
<feature type="domain" description="HTH araC/xylS-type" evidence="5">
    <location>
        <begin position="171"/>
        <end position="269"/>
    </location>
</feature>
<evidence type="ECO:0000313" key="7">
    <source>
        <dbReference type="Proteomes" id="UP001524473"/>
    </source>
</evidence>
<keyword evidence="3" id="KW-0010">Activator</keyword>
<dbReference type="PRINTS" id="PR00032">
    <property type="entry name" value="HTHARAC"/>
</dbReference>
<evidence type="ECO:0000256" key="4">
    <source>
        <dbReference type="ARBA" id="ARBA00023163"/>
    </source>
</evidence>